<name>A0A0B7HPC6_9FLAO</name>
<evidence type="ECO:0000313" key="2">
    <source>
        <dbReference type="Proteomes" id="UP000038055"/>
    </source>
</evidence>
<evidence type="ECO:0000313" key="1">
    <source>
        <dbReference type="EMBL" id="CEN39747.1"/>
    </source>
</evidence>
<dbReference type="RefSeq" id="WP_041994574.1">
    <property type="nucleotide sequence ID" value="NZ_CDOD01000066.1"/>
</dbReference>
<proteinExistence type="predicted"/>
<organism evidence="1 2">
    <name type="scientific">Capnocytophaga cynodegmi</name>
    <dbReference type="NCBI Taxonomy" id="28189"/>
    <lineage>
        <taxon>Bacteria</taxon>
        <taxon>Pseudomonadati</taxon>
        <taxon>Bacteroidota</taxon>
        <taxon>Flavobacteriia</taxon>
        <taxon>Flavobacteriales</taxon>
        <taxon>Flavobacteriaceae</taxon>
        <taxon>Capnocytophaga</taxon>
    </lineage>
</organism>
<accession>A0A0B7HPC6</accession>
<dbReference type="AlphaFoldDB" id="A0A0B7HPC6"/>
<dbReference type="Proteomes" id="UP000038055">
    <property type="component" value="Unassembled WGS sequence"/>
</dbReference>
<sequence length="236" mass="27035">MKITLSKLNTKELATLTETTISISKSGKYTFVESNELLKQVEEIFNVYRIVYTKSTFSGKGKSVAEADKNRDKLYNGLRDYIKGYAGLEPLPHNAKAKTIYAVFKKYGTGLSKLKYVEQTAQLRKFLEEMNLPENLLLLEDLGVKAVLELLKQAQDDFDVIYAEQIASNSELRNIPSASKVRTELEEYLRAYFTFIKVMQKSPEWKPLYNEINELIKSVKPNISEKKSNEPEKPQS</sequence>
<reference evidence="2" key="1">
    <citation type="submission" date="2015-01" db="EMBL/GenBank/DDBJ databases">
        <authorList>
            <person name="MANFREDI Pablo"/>
        </authorList>
    </citation>
    <scope>NUCLEOTIDE SEQUENCE [LARGE SCALE GENOMIC DNA]</scope>
    <source>
        <strain evidence="2">Ccyn2B</strain>
    </source>
</reference>
<dbReference type="Pfam" id="PF19775">
    <property type="entry name" value="DUF6261"/>
    <property type="match status" value="1"/>
</dbReference>
<keyword evidence="2" id="KW-1185">Reference proteome</keyword>
<dbReference type="EMBL" id="CDOD01000066">
    <property type="protein sequence ID" value="CEN39747.1"/>
    <property type="molecule type" value="Genomic_DNA"/>
</dbReference>
<protein>
    <submittedName>
        <fullName evidence="1">Uncharacterized protein</fullName>
    </submittedName>
</protein>
<dbReference type="eggNOG" id="ENOG5030GN7">
    <property type="taxonomic scope" value="Bacteria"/>
</dbReference>
<gene>
    <name evidence="1" type="ORF">CCYN2B_80012</name>
</gene>
<dbReference type="InterPro" id="IPR046228">
    <property type="entry name" value="DUF6261"/>
</dbReference>
<dbReference type="STRING" id="28189.CCYN74_40011"/>